<evidence type="ECO:0000256" key="2">
    <source>
        <dbReference type="ARBA" id="ARBA00022714"/>
    </source>
</evidence>
<keyword evidence="2" id="KW-0479">Metal-binding</keyword>
<dbReference type="InterPro" id="IPR017938">
    <property type="entry name" value="Riboflavin_synthase-like_b-brl"/>
</dbReference>
<reference evidence="6 7" key="1">
    <citation type="submission" date="2020-01" db="EMBL/GenBank/DDBJ databases">
        <title>Genome sequencing of strain KACC 21265.</title>
        <authorList>
            <person name="Heo J."/>
            <person name="Kim S.-J."/>
            <person name="Kim J.-S."/>
            <person name="Hong S.-B."/>
            <person name="Kwon S.-W."/>
        </authorList>
    </citation>
    <scope>NUCLEOTIDE SEQUENCE [LARGE SCALE GENOMIC DNA]</scope>
    <source>
        <strain evidence="6 7">KACC 21265</strain>
    </source>
</reference>
<accession>A0A857J684</accession>
<dbReference type="PANTHER" id="PTHR47354:SF5">
    <property type="entry name" value="PROTEIN RFBI"/>
    <property type="match status" value="1"/>
</dbReference>
<dbReference type="CDD" id="cd00207">
    <property type="entry name" value="fer2"/>
    <property type="match status" value="1"/>
</dbReference>
<keyword evidence="7" id="KW-1185">Reference proteome</keyword>
<dbReference type="SUPFAM" id="SSF52343">
    <property type="entry name" value="Ferredoxin reductase-like, C-terminal NADP-linked domain"/>
    <property type="match status" value="1"/>
</dbReference>
<dbReference type="PROSITE" id="PS51085">
    <property type="entry name" value="2FE2S_FER_2"/>
    <property type="match status" value="1"/>
</dbReference>
<dbReference type="GO" id="GO:0051537">
    <property type="term" value="F:2 iron, 2 sulfur cluster binding"/>
    <property type="evidence" value="ECO:0007669"/>
    <property type="project" value="UniProtKB-KW"/>
</dbReference>
<dbReference type="InterPro" id="IPR008333">
    <property type="entry name" value="Cbr1-like_FAD-bd_dom"/>
</dbReference>
<keyword evidence="2" id="KW-0001">2Fe-2S</keyword>
<organism evidence="6 7">
    <name type="scientific">Xylophilus rhododendri</name>
    <dbReference type="NCBI Taxonomy" id="2697032"/>
    <lineage>
        <taxon>Bacteria</taxon>
        <taxon>Pseudomonadati</taxon>
        <taxon>Pseudomonadota</taxon>
        <taxon>Betaproteobacteria</taxon>
        <taxon>Burkholderiales</taxon>
        <taxon>Xylophilus</taxon>
    </lineage>
</organism>
<dbReference type="InterPro" id="IPR036010">
    <property type="entry name" value="2Fe-2S_ferredoxin-like_sf"/>
</dbReference>
<dbReference type="Pfam" id="PF00175">
    <property type="entry name" value="NAD_binding_1"/>
    <property type="match status" value="1"/>
</dbReference>
<evidence type="ECO:0000259" key="5">
    <source>
        <dbReference type="PROSITE" id="PS51384"/>
    </source>
</evidence>
<protein>
    <submittedName>
        <fullName evidence="6">2Fe-2S iron-sulfur cluster binding domain-containing protein</fullName>
    </submittedName>
</protein>
<dbReference type="InterPro" id="IPR050415">
    <property type="entry name" value="MRET"/>
</dbReference>
<dbReference type="CDD" id="cd06189">
    <property type="entry name" value="flavin_oxioreductase"/>
    <property type="match status" value="1"/>
</dbReference>
<name>A0A857J684_9BURK</name>
<proteinExistence type="predicted"/>
<feature type="domain" description="FAD-binding FR-type" evidence="5">
    <location>
        <begin position="98"/>
        <end position="199"/>
    </location>
</feature>
<comment type="cofactor">
    <cofactor evidence="3">
        <name>[2Fe-2S] cluster</name>
        <dbReference type="ChEBI" id="CHEBI:190135"/>
    </cofactor>
</comment>
<sequence>MAYRVHLMEPAASFEVDEGETLLEGADRAGQHLPHDCRFGTCGTCRVRVASGSVGYQEFPPGISEEEAAAGFALACQAHALSDVTLLPERRLAPCSAPARHMATVSAVRALGDGVSHLTITLPEAAAADLVYRPGQYVNLFLEDGSPRSFSMASRPEGGQLDFHLRRIPEGRFTHHRVNALQAGDLLEIELPLGNFCHHPEDYRPLLLVATGTGLAPIKAILESLMDSEDGPPVALYWGVRTEADLYLHEEIQTWAERFDDFSYVPVLSRADEDWQGRRGHVQQAVAEDFPDLSEHAIYLCGSPAMIEEARRDFLALGASIDHLYADSFTFQAQAAETV</sequence>
<evidence type="ECO:0000256" key="1">
    <source>
        <dbReference type="ARBA" id="ARBA00001974"/>
    </source>
</evidence>
<dbReference type="Gene3D" id="3.40.50.80">
    <property type="entry name" value="Nucleotide-binding domain of ferredoxin-NADP reductase (FNR) module"/>
    <property type="match status" value="1"/>
</dbReference>
<dbReference type="Proteomes" id="UP000464787">
    <property type="component" value="Chromosome"/>
</dbReference>
<feature type="domain" description="2Fe-2S ferredoxin-type" evidence="4">
    <location>
        <begin position="3"/>
        <end position="92"/>
    </location>
</feature>
<keyword evidence="2" id="KW-0411">Iron-sulfur</keyword>
<evidence type="ECO:0000313" key="6">
    <source>
        <dbReference type="EMBL" id="QHI98599.1"/>
    </source>
</evidence>
<dbReference type="PROSITE" id="PS00197">
    <property type="entry name" value="2FE2S_FER_1"/>
    <property type="match status" value="1"/>
</dbReference>
<dbReference type="KEGG" id="xyk:GT347_11680"/>
<dbReference type="InterPro" id="IPR039261">
    <property type="entry name" value="FNR_nucleotide-bd"/>
</dbReference>
<dbReference type="Gene3D" id="2.40.30.10">
    <property type="entry name" value="Translation factors"/>
    <property type="match status" value="1"/>
</dbReference>
<dbReference type="EMBL" id="CP047650">
    <property type="protein sequence ID" value="QHI98599.1"/>
    <property type="molecule type" value="Genomic_DNA"/>
</dbReference>
<comment type="cofactor">
    <cofactor evidence="1">
        <name>FAD</name>
        <dbReference type="ChEBI" id="CHEBI:57692"/>
    </cofactor>
</comment>
<dbReference type="PRINTS" id="PR00410">
    <property type="entry name" value="PHEHYDRXLASE"/>
</dbReference>
<dbReference type="PANTHER" id="PTHR47354">
    <property type="entry name" value="NADH OXIDOREDUCTASE HCR"/>
    <property type="match status" value="1"/>
</dbReference>
<dbReference type="SUPFAM" id="SSF54292">
    <property type="entry name" value="2Fe-2S ferredoxin-like"/>
    <property type="match status" value="1"/>
</dbReference>
<dbReference type="InterPro" id="IPR006058">
    <property type="entry name" value="2Fe2S_fd_BS"/>
</dbReference>
<dbReference type="GO" id="GO:0016491">
    <property type="term" value="F:oxidoreductase activity"/>
    <property type="evidence" value="ECO:0007669"/>
    <property type="project" value="InterPro"/>
</dbReference>
<dbReference type="InterPro" id="IPR012675">
    <property type="entry name" value="Beta-grasp_dom_sf"/>
</dbReference>
<dbReference type="Pfam" id="PF00970">
    <property type="entry name" value="FAD_binding_6"/>
    <property type="match status" value="1"/>
</dbReference>
<dbReference type="InterPro" id="IPR001041">
    <property type="entry name" value="2Fe-2S_ferredoxin-type"/>
</dbReference>
<evidence type="ECO:0000313" key="7">
    <source>
        <dbReference type="Proteomes" id="UP000464787"/>
    </source>
</evidence>
<dbReference type="InterPro" id="IPR001433">
    <property type="entry name" value="OxRdtase_FAD/NAD-bd"/>
</dbReference>
<dbReference type="InterPro" id="IPR017927">
    <property type="entry name" value="FAD-bd_FR_type"/>
</dbReference>
<gene>
    <name evidence="6" type="ORF">GT347_11680</name>
</gene>
<keyword evidence="2" id="KW-0408">Iron</keyword>
<dbReference type="PRINTS" id="PR00371">
    <property type="entry name" value="FPNCR"/>
</dbReference>
<dbReference type="Pfam" id="PF00111">
    <property type="entry name" value="Fer2"/>
    <property type="match status" value="1"/>
</dbReference>
<dbReference type="InterPro" id="IPR001709">
    <property type="entry name" value="Flavoprot_Pyr_Nucl_cyt_Rdtase"/>
</dbReference>
<dbReference type="SUPFAM" id="SSF63380">
    <property type="entry name" value="Riboflavin synthase domain-like"/>
    <property type="match status" value="1"/>
</dbReference>
<dbReference type="RefSeq" id="WP_160552116.1">
    <property type="nucleotide sequence ID" value="NZ_CP047650.1"/>
</dbReference>
<evidence type="ECO:0000259" key="4">
    <source>
        <dbReference type="PROSITE" id="PS51085"/>
    </source>
</evidence>
<dbReference type="PROSITE" id="PS51384">
    <property type="entry name" value="FAD_FR"/>
    <property type="match status" value="1"/>
</dbReference>
<evidence type="ECO:0000256" key="3">
    <source>
        <dbReference type="ARBA" id="ARBA00034078"/>
    </source>
</evidence>
<dbReference type="AlphaFoldDB" id="A0A857J684"/>
<dbReference type="Gene3D" id="3.10.20.30">
    <property type="match status" value="1"/>
</dbReference>